<dbReference type="Proteomes" id="UP001642720">
    <property type="component" value="Unassembled WGS sequence"/>
</dbReference>
<dbReference type="EMBL" id="PPTA01000023">
    <property type="protein sequence ID" value="TFA98100.1"/>
    <property type="molecule type" value="Genomic_DNA"/>
</dbReference>
<dbReference type="GeneID" id="300581646"/>
<organism evidence="4 5">
    <name type="scientific">Trichoderma ghanense</name>
    <dbReference type="NCBI Taxonomy" id="65468"/>
    <lineage>
        <taxon>Eukaryota</taxon>
        <taxon>Fungi</taxon>
        <taxon>Dikarya</taxon>
        <taxon>Ascomycota</taxon>
        <taxon>Pezizomycotina</taxon>
        <taxon>Sordariomycetes</taxon>
        <taxon>Hypocreomycetidae</taxon>
        <taxon>Hypocreales</taxon>
        <taxon>Hypocreaceae</taxon>
        <taxon>Trichoderma</taxon>
    </lineage>
</organism>
<feature type="domain" description="NADH:ubiquinone oxidoreductase intermediate-associated protein 30" evidence="3">
    <location>
        <begin position="24"/>
        <end position="188"/>
    </location>
</feature>
<evidence type="ECO:0000256" key="2">
    <source>
        <dbReference type="SAM" id="MobiDB-lite"/>
    </source>
</evidence>
<dbReference type="InterPro" id="IPR013857">
    <property type="entry name" value="NADH-UbQ_OxRdtase-assoc_prot30"/>
</dbReference>
<protein>
    <recommendedName>
        <fullName evidence="3">NADH:ubiquinone oxidoreductase intermediate-associated protein 30 domain-containing protein</fullName>
    </recommendedName>
</protein>
<reference evidence="4 5" key="1">
    <citation type="submission" date="2018-01" db="EMBL/GenBank/DDBJ databases">
        <title>Genome characterization of the sugarcane-associated fungus Trichoderma ghanense CCMA-1212 and their application in lignocelulose bioconversion.</title>
        <authorList>
            <person name="Steindorff A.S."/>
            <person name="Mendes T.D."/>
            <person name="Vilela E.S.D."/>
            <person name="Rodrigues D.S."/>
            <person name="Formighieri E.F."/>
            <person name="Melo I.S."/>
            <person name="Favaro L.C.L."/>
        </authorList>
    </citation>
    <scope>NUCLEOTIDE SEQUENCE [LARGE SCALE GENOMIC DNA]</scope>
    <source>
        <strain evidence="4 5">CCMA-1212</strain>
    </source>
</reference>
<dbReference type="PANTHER" id="PTHR13194">
    <property type="entry name" value="COMPLEX I INTERMEDIATE-ASSOCIATED PROTEIN 30"/>
    <property type="match status" value="1"/>
</dbReference>
<evidence type="ECO:0000313" key="5">
    <source>
        <dbReference type="Proteomes" id="UP001642720"/>
    </source>
</evidence>
<dbReference type="Pfam" id="PF08547">
    <property type="entry name" value="CIA30"/>
    <property type="match status" value="1"/>
</dbReference>
<evidence type="ECO:0000313" key="4">
    <source>
        <dbReference type="EMBL" id="TFA98100.1"/>
    </source>
</evidence>
<dbReference type="InterPro" id="IPR008979">
    <property type="entry name" value="Galactose-bd-like_sf"/>
</dbReference>
<feature type="compositionally biased region" description="Acidic residues" evidence="2">
    <location>
        <begin position="208"/>
        <end position="217"/>
    </location>
</feature>
<proteinExistence type="inferred from homology"/>
<sequence length="246" mass="27608">MHAMTTSSTWEQLLYLYGGDQPWDSLLWVTSDDRVRGGASKSHLFVVNPERARFYGHLDTKTLGGAGFASQHSLGVLDWNLSAYDGIVVSVAQADEKRYALTLKDEIPPRRDDGREQAGISWEAVFKVPQEGSQYDMKKVYLPWSAFKPTYRGRPKPDAKPLNLAHIKRVGLMMRSFFDEQDGDFSIDFHAIAAWREISDGRGAEAAEQGDEDDDDDPKAAAEAAAGEKLQSRRRVWLRRLLCGSI</sequence>
<dbReference type="PANTHER" id="PTHR13194:SF19">
    <property type="entry name" value="NAD(P)-BINDING ROSSMANN-FOLD SUPERFAMILY PROTEIN"/>
    <property type="match status" value="1"/>
</dbReference>
<dbReference type="SUPFAM" id="SSF49785">
    <property type="entry name" value="Galactose-binding domain-like"/>
    <property type="match status" value="1"/>
</dbReference>
<keyword evidence="5" id="KW-1185">Reference proteome</keyword>
<name>A0ABY2GR76_9HYPO</name>
<accession>A0ABY2GR76</accession>
<evidence type="ECO:0000259" key="3">
    <source>
        <dbReference type="Pfam" id="PF08547"/>
    </source>
</evidence>
<dbReference type="RefSeq" id="XP_073554302.1">
    <property type="nucleotide sequence ID" value="XM_073707196.1"/>
</dbReference>
<feature type="region of interest" description="Disordered" evidence="2">
    <location>
        <begin position="201"/>
        <end position="230"/>
    </location>
</feature>
<comment type="caution">
    <text evidence="4">The sequence shown here is derived from an EMBL/GenBank/DDBJ whole genome shotgun (WGS) entry which is preliminary data.</text>
</comment>
<dbReference type="InterPro" id="IPR039131">
    <property type="entry name" value="NDUFAF1"/>
</dbReference>
<evidence type="ECO:0000256" key="1">
    <source>
        <dbReference type="ARBA" id="ARBA00007884"/>
    </source>
</evidence>
<comment type="similarity">
    <text evidence="1">Belongs to the CIA30 family.</text>
</comment>
<gene>
    <name evidence="4" type="ORF">CCMA1212_010142</name>
</gene>